<keyword evidence="1" id="KW-1133">Transmembrane helix</keyword>
<evidence type="ECO:0000313" key="2">
    <source>
        <dbReference type="EMBL" id="CRG84588.1"/>
    </source>
</evidence>
<keyword evidence="1" id="KW-0812">Transmembrane</keyword>
<dbReference type="OMA" id="WVLRYWE"/>
<dbReference type="EMBL" id="CVMT01000001">
    <property type="protein sequence ID" value="CRG84588.1"/>
    <property type="molecule type" value="Genomic_DNA"/>
</dbReference>
<dbReference type="OrthoDB" id="5599753at2759"/>
<gene>
    <name evidence="2" type="ORF">PISL3812_01852</name>
</gene>
<keyword evidence="3" id="KW-1185">Reference proteome</keyword>
<organism evidence="2 3">
    <name type="scientific">Talaromyces islandicus</name>
    <name type="common">Penicillium islandicum</name>
    <dbReference type="NCBI Taxonomy" id="28573"/>
    <lineage>
        <taxon>Eukaryota</taxon>
        <taxon>Fungi</taxon>
        <taxon>Dikarya</taxon>
        <taxon>Ascomycota</taxon>
        <taxon>Pezizomycotina</taxon>
        <taxon>Eurotiomycetes</taxon>
        <taxon>Eurotiomycetidae</taxon>
        <taxon>Eurotiales</taxon>
        <taxon>Trichocomaceae</taxon>
        <taxon>Talaromyces</taxon>
        <taxon>Talaromyces sect. Islandici</taxon>
    </lineage>
</organism>
<evidence type="ECO:0000256" key="1">
    <source>
        <dbReference type="SAM" id="Phobius"/>
    </source>
</evidence>
<name>A0A0U1LN83_TALIS</name>
<proteinExistence type="predicted"/>
<protein>
    <submittedName>
        <fullName evidence="2">Uncharacterized protein</fullName>
    </submittedName>
</protein>
<accession>A0A0U1LN83</accession>
<feature type="transmembrane region" description="Helical" evidence="1">
    <location>
        <begin position="6"/>
        <end position="24"/>
    </location>
</feature>
<keyword evidence="1" id="KW-0472">Membrane</keyword>
<evidence type="ECO:0000313" key="3">
    <source>
        <dbReference type="Proteomes" id="UP000054383"/>
    </source>
</evidence>
<reference evidence="2 3" key="1">
    <citation type="submission" date="2015-04" db="EMBL/GenBank/DDBJ databases">
        <authorList>
            <person name="Syromyatnikov M.Y."/>
            <person name="Popov V.N."/>
        </authorList>
    </citation>
    <scope>NUCLEOTIDE SEQUENCE [LARGE SCALE GENOMIC DNA]</scope>
    <source>
        <strain evidence="2">WF-38-12</strain>
    </source>
</reference>
<dbReference type="AlphaFoldDB" id="A0A0U1LN83"/>
<dbReference type="Proteomes" id="UP000054383">
    <property type="component" value="Unassembled WGS sequence"/>
</dbReference>
<sequence length="262" mass="29619">MNTTLTISSSAAALMGLSVYIYYLHRSLDRATHRLTRAGAVAAAQCVELQNLESVNDADQIFGSGRFFSVYERAWRVVPKENLPGDSILSKVVVTAADDTKEEEDEAKKGYEEKLLTAYLRHNMFMFSRYLPQSYLIWLMITPNKRSTFGAAHIQNLRFCEGDVVCGMYKVLLRRAGKVEFGIDVPDTNIEGRLVVGICRTEEEKEGVQVYSETVMWRPVDRPGLVMPLERALPRFMHELAAWWLLDSGVKYLVGLGVNKDV</sequence>